<evidence type="ECO:0000256" key="2">
    <source>
        <dbReference type="SAM" id="SignalP"/>
    </source>
</evidence>
<evidence type="ECO:0000313" key="4">
    <source>
        <dbReference type="Proteomes" id="UP001059597"/>
    </source>
</evidence>
<feature type="signal peptide" evidence="2">
    <location>
        <begin position="1"/>
        <end position="25"/>
    </location>
</feature>
<gene>
    <name evidence="3" type="ORF">HEK616_19390</name>
</gene>
<proteinExistence type="predicted"/>
<keyword evidence="4" id="KW-1185">Reference proteome</keyword>
<keyword evidence="1" id="KW-0472">Membrane</keyword>
<protein>
    <recommendedName>
        <fullName evidence="5">Integral membrane protein</fullName>
    </recommendedName>
</protein>
<reference evidence="3" key="1">
    <citation type="submission" date="2022-06" db="EMBL/GenBank/DDBJ databases">
        <title>Complete genome sequence of Streptomyces nigrescens HEK616.</title>
        <authorList>
            <person name="Asamizu S."/>
            <person name="Onaka H."/>
        </authorList>
    </citation>
    <scope>NUCLEOTIDE SEQUENCE</scope>
    <source>
        <strain evidence="3">HEK616</strain>
    </source>
</reference>
<feature type="chain" id="PRO_5047439615" description="Integral membrane protein" evidence="2">
    <location>
        <begin position="26"/>
        <end position="142"/>
    </location>
</feature>
<keyword evidence="1" id="KW-0812">Transmembrane</keyword>
<evidence type="ECO:0000256" key="1">
    <source>
        <dbReference type="SAM" id="Phobius"/>
    </source>
</evidence>
<dbReference type="Proteomes" id="UP001059597">
    <property type="component" value="Chromosome"/>
</dbReference>
<evidence type="ECO:0000313" key="3">
    <source>
        <dbReference type="EMBL" id="BDM68452.1"/>
    </source>
</evidence>
<evidence type="ECO:0008006" key="5">
    <source>
        <dbReference type="Google" id="ProtNLM"/>
    </source>
</evidence>
<accession>A0ABM7ZQ00</accession>
<sequence length="142" mass="14199">MNPAHIAAAALIGAAGLGVAAPAAAAEVDPDPMVAGQRVRISDEQECGAVHGARAASKLFGPVALRPGADGLTGHARVADGAAPGRYRVTIECTPGGERFTELVTVRAGRVEGLTATQAAGGLALLLLAGGAAYLLRRSVRR</sequence>
<name>A0ABM7ZQ00_STRNI</name>
<feature type="transmembrane region" description="Helical" evidence="1">
    <location>
        <begin position="116"/>
        <end position="136"/>
    </location>
</feature>
<dbReference type="EMBL" id="AP026073">
    <property type="protein sequence ID" value="BDM68452.1"/>
    <property type="molecule type" value="Genomic_DNA"/>
</dbReference>
<keyword evidence="1" id="KW-1133">Transmembrane helix</keyword>
<dbReference type="RefSeq" id="WP_261952458.1">
    <property type="nucleotide sequence ID" value="NZ_AP026073.1"/>
</dbReference>
<organism evidence="3 4">
    <name type="scientific">Streptomyces nigrescens</name>
    <dbReference type="NCBI Taxonomy" id="1920"/>
    <lineage>
        <taxon>Bacteria</taxon>
        <taxon>Bacillati</taxon>
        <taxon>Actinomycetota</taxon>
        <taxon>Actinomycetes</taxon>
        <taxon>Kitasatosporales</taxon>
        <taxon>Streptomycetaceae</taxon>
        <taxon>Streptomyces</taxon>
    </lineage>
</organism>
<keyword evidence="2" id="KW-0732">Signal</keyword>